<dbReference type="Proteomes" id="UP001222325">
    <property type="component" value="Unassembled WGS sequence"/>
</dbReference>
<evidence type="ECO:0000313" key="3">
    <source>
        <dbReference type="EMBL" id="KAJ7090832.1"/>
    </source>
</evidence>
<keyword evidence="1" id="KW-0472">Membrane</keyword>
<evidence type="ECO:0000313" key="4">
    <source>
        <dbReference type="Proteomes" id="UP001222325"/>
    </source>
</evidence>
<feature type="transmembrane region" description="Helical" evidence="1">
    <location>
        <begin position="122"/>
        <end position="142"/>
    </location>
</feature>
<accession>A0AAD6U6M3</accession>
<name>A0AAD6U6M3_9AGAR</name>
<feature type="transmembrane region" description="Helical" evidence="1">
    <location>
        <begin position="90"/>
        <end position="110"/>
    </location>
</feature>
<dbReference type="PANTHER" id="PTHR40465">
    <property type="entry name" value="CHROMOSOME 1, WHOLE GENOME SHOTGUN SEQUENCE"/>
    <property type="match status" value="1"/>
</dbReference>
<reference evidence="3" key="1">
    <citation type="submission" date="2023-03" db="EMBL/GenBank/DDBJ databases">
        <title>Massive genome expansion in bonnet fungi (Mycena s.s.) driven by repeated elements and novel gene families across ecological guilds.</title>
        <authorList>
            <consortium name="Lawrence Berkeley National Laboratory"/>
            <person name="Harder C.B."/>
            <person name="Miyauchi S."/>
            <person name="Viragh M."/>
            <person name="Kuo A."/>
            <person name="Thoen E."/>
            <person name="Andreopoulos B."/>
            <person name="Lu D."/>
            <person name="Skrede I."/>
            <person name="Drula E."/>
            <person name="Henrissat B."/>
            <person name="Morin E."/>
            <person name="Kohler A."/>
            <person name="Barry K."/>
            <person name="LaButti K."/>
            <person name="Morin E."/>
            <person name="Salamov A."/>
            <person name="Lipzen A."/>
            <person name="Mereny Z."/>
            <person name="Hegedus B."/>
            <person name="Baldrian P."/>
            <person name="Stursova M."/>
            <person name="Weitz H."/>
            <person name="Taylor A."/>
            <person name="Grigoriev I.V."/>
            <person name="Nagy L.G."/>
            <person name="Martin F."/>
            <person name="Kauserud H."/>
        </authorList>
    </citation>
    <scope>NUCLEOTIDE SEQUENCE</scope>
    <source>
        <strain evidence="3">CBHHK173m</strain>
    </source>
</reference>
<keyword evidence="4" id="KW-1185">Reference proteome</keyword>
<evidence type="ECO:0000259" key="2">
    <source>
        <dbReference type="Pfam" id="PF20152"/>
    </source>
</evidence>
<feature type="transmembrane region" description="Helical" evidence="1">
    <location>
        <begin position="162"/>
        <end position="181"/>
    </location>
</feature>
<proteinExistence type="predicted"/>
<feature type="transmembrane region" description="Helical" evidence="1">
    <location>
        <begin position="12"/>
        <end position="37"/>
    </location>
</feature>
<comment type="caution">
    <text evidence="3">The sequence shown here is derived from an EMBL/GenBank/DDBJ whole genome shotgun (WGS) entry which is preliminary data.</text>
</comment>
<dbReference type="EMBL" id="JARJCN010000021">
    <property type="protein sequence ID" value="KAJ7090832.1"/>
    <property type="molecule type" value="Genomic_DNA"/>
</dbReference>
<dbReference type="Pfam" id="PF20152">
    <property type="entry name" value="DUF6534"/>
    <property type="match status" value="1"/>
</dbReference>
<feature type="domain" description="DUF6534" evidence="2">
    <location>
        <begin position="166"/>
        <end position="253"/>
    </location>
</feature>
<keyword evidence="1" id="KW-0812">Transmembrane</keyword>
<keyword evidence="1" id="KW-1133">Transmembrane helix</keyword>
<sequence>MSQSAVRLLLGPILLGVSINTFLYGICVTQFLTYYLSKRRLEDHWTTRCLVAWEFLIDTFHSAASIYFIWLYMVDNFLNAEFLQVAPWPLTAVPLLTAMSACPIQLFLAFRVFSLSKSRPLYATLIFLTTANAGAAIATGALAFRVKILSDGSRLSPVTDGWLGVSVVNDFALTSSLVFYLNRSRTGVSKTDTVINRLIRSVIESAAAATFFAIMVSITFTRFPSMGFHLMFSIPLGRIYTSTMLSTLNRRDSLRQDLSGTQDFGNMESGGADRTRNIGLVVNVSRETEIDSLRKTLP</sequence>
<protein>
    <recommendedName>
        <fullName evidence="2">DUF6534 domain-containing protein</fullName>
    </recommendedName>
</protein>
<dbReference type="InterPro" id="IPR045339">
    <property type="entry name" value="DUF6534"/>
</dbReference>
<dbReference type="AlphaFoldDB" id="A0AAD6U6M3"/>
<dbReference type="PANTHER" id="PTHR40465:SF1">
    <property type="entry name" value="DUF6534 DOMAIN-CONTAINING PROTEIN"/>
    <property type="match status" value="1"/>
</dbReference>
<organism evidence="3 4">
    <name type="scientific">Mycena belliarum</name>
    <dbReference type="NCBI Taxonomy" id="1033014"/>
    <lineage>
        <taxon>Eukaryota</taxon>
        <taxon>Fungi</taxon>
        <taxon>Dikarya</taxon>
        <taxon>Basidiomycota</taxon>
        <taxon>Agaricomycotina</taxon>
        <taxon>Agaricomycetes</taxon>
        <taxon>Agaricomycetidae</taxon>
        <taxon>Agaricales</taxon>
        <taxon>Marasmiineae</taxon>
        <taxon>Mycenaceae</taxon>
        <taxon>Mycena</taxon>
    </lineage>
</organism>
<feature type="transmembrane region" description="Helical" evidence="1">
    <location>
        <begin position="202"/>
        <end position="220"/>
    </location>
</feature>
<evidence type="ECO:0000256" key="1">
    <source>
        <dbReference type="SAM" id="Phobius"/>
    </source>
</evidence>
<gene>
    <name evidence="3" type="ORF">B0H15DRAFT_837042</name>
</gene>
<feature type="transmembrane region" description="Helical" evidence="1">
    <location>
        <begin position="49"/>
        <end position="70"/>
    </location>
</feature>